<dbReference type="PRINTS" id="PR01410">
    <property type="entry name" value="CCBIOGENESIS"/>
</dbReference>
<dbReference type="GO" id="GO:0017004">
    <property type="term" value="P:cytochrome complex assembly"/>
    <property type="evidence" value="ECO:0007669"/>
    <property type="project" value="UniProtKB-KW"/>
</dbReference>
<keyword evidence="6" id="KW-0201">Cytochrome c-type biogenesis</keyword>
<feature type="transmembrane region" description="Helical" evidence="9">
    <location>
        <begin position="12"/>
        <end position="33"/>
    </location>
</feature>
<keyword evidence="3" id="KW-1003">Cell membrane</keyword>
<comment type="caution">
    <text evidence="12">The sequence shown here is derived from an EMBL/GenBank/DDBJ whole genome shotgun (WGS) entry which is preliminary data.</text>
</comment>
<evidence type="ECO:0000259" key="11">
    <source>
        <dbReference type="Pfam" id="PF16327"/>
    </source>
</evidence>
<keyword evidence="4" id="KW-0997">Cell inner membrane</keyword>
<comment type="similarity">
    <text evidence="2">Belongs to the CcmF/CycK/Ccl1/NrfE/CcsA family.</text>
</comment>
<evidence type="ECO:0000256" key="1">
    <source>
        <dbReference type="ARBA" id="ARBA00004429"/>
    </source>
</evidence>
<name>A0A2U1U482_9GAMM</name>
<dbReference type="InterPro" id="IPR002541">
    <property type="entry name" value="Cyt_c_assembly"/>
</dbReference>
<evidence type="ECO:0000256" key="3">
    <source>
        <dbReference type="ARBA" id="ARBA00022475"/>
    </source>
</evidence>
<feature type="transmembrane region" description="Helical" evidence="9">
    <location>
        <begin position="448"/>
        <end position="464"/>
    </location>
</feature>
<keyword evidence="8 9" id="KW-0472">Membrane</keyword>
<feature type="domain" description="Cytochrome c assembly protein" evidence="10">
    <location>
        <begin position="92"/>
        <end position="298"/>
    </location>
</feature>
<feature type="transmembrane region" description="Helical" evidence="9">
    <location>
        <begin position="598"/>
        <end position="617"/>
    </location>
</feature>
<feature type="transmembrane region" description="Helical" evidence="9">
    <location>
        <begin position="210"/>
        <end position="232"/>
    </location>
</feature>
<feature type="transmembrane region" description="Helical" evidence="9">
    <location>
        <begin position="125"/>
        <end position="146"/>
    </location>
</feature>
<feature type="transmembrane region" description="Helical" evidence="9">
    <location>
        <begin position="99"/>
        <end position="118"/>
    </location>
</feature>
<dbReference type="InterPro" id="IPR003568">
    <property type="entry name" value="Cyt_c_biogenesis_CcmF"/>
</dbReference>
<proteinExistence type="inferred from homology"/>
<evidence type="ECO:0000256" key="5">
    <source>
        <dbReference type="ARBA" id="ARBA00022692"/>
    </source>
</evidence>
<feature type="domain" description="Cytochrome c-type biogenesis protein CcmF C-terminal" evidence="11">
    <location>
        <begin position="320"/>
        <end position="615"/>
    </location>
</feature>
<dbReference type="InterPro" id="IPR003567">
    <property type="entry name" value="Cyt_c_biogenesis"/>
</dbReference>
<feature type="transmembrane region" description="Helical" evidence="9">
    <location>
        <begin position="392"/>
        <end position="415"/>
    </location>
</feature>
<dbReference type="GO" id="GO:0020037">
    <property type="term" value="F:heme binding"/>
    <property type="evidence" value="ECO:0007669"/>
    <property type="project" value="InterPro"/>
</dbReference>
<organism evidence="12 13">
    <name type="scientific">Brenneria corticis</name>
    <dbReference type="NCBI Taxonomy" id="2173106"/>
    <lineage>
        <taxon>Bacteria</taxon>
        <taxon>Pseudomonadati</taxon>
        <taxon>Pseudomonadota</taxon>
        <taxon>Gammaproteobacteria</taxon>
        <taxon>Enterobacterales</taxon>
        <taxon>Pectobacteriaceae</taxon>
        <taxon>Brenneria</taxon>
    </lineage>
</organism>
<evidence type="ECO:0000313" key="13">
    <source>
        <dbReference type="Proteomes" id="UP000296159"/>
    </source>
</evidence>
<evidence type="ECO:0000256" key="7">
    <source>
        <dbReference type="ARBA" id="ARBA00022989"/>
    </source>
</evidence>
<feature type="transmembrane region" description="Helical" evidence="9">
    <location>
        <begin position="45"/>
        <end position="65"/>
    </location>
</feature>
<dbReference type="InterPro" id="IPR032523">
    <property type="entry name" value="CcmF_C"/>
</dbReference>
<dbReference type="GO" id="GO:0005886">
    <property type="term" value="C:plasma membrane"/>
    <property type="evidence" value="ECO:0007669"/>
    <property type="project" value="UniProtKB-SubCell"/>
</dbReference>
<feature type="transmembrane region" description="Helical" evidence="9">
    <location>
        <begin position="355"/>
        <end position="380"/>
    </location>
</feature>
<protein>
    <submittedName>
        <fullName evidence="12">Heme lyase NrfEFG subunit NrfE</fullName>
    </submittedName>
</protein>
<evidence type="ECO:0000256" key="4">
    <source>
        <dbReference type="ARBA" id="ARBA00022519"/>
    </source>
</evidence>
<evidence type="ECO:0000256" key="6">
    <source>
        <dbReference type="ARBA" id="ARBA00022748"/>
    </source>
</evidence>
<dbReference type="Pfam" id="PF16327">
    <property type="entry name" value="CcmF_C"/>
    <property type="match status" value="1"/>
</dbReference>
<dbReference type="RefSeq" id="WP_136166363.1">
    <property type="nucleotide sequence ID" value="NZ_KZ819077.1"/>
</dbReference>
<dbReference type="Proteomes" id="UP000296159">
    <property type="component" value="Unassembled WGS sequence"/>
</dbReference>
<feature type="transmembrane region" description="Helical" evidence="9">
    <location>
        <begin position="476"/>
        <end position="494"/>
    </location>
</feature>
<feature type="transmembrane region" description="Helical" evidence="9">
    <location>
        <begin position="314"/>
        <end position="334"/>
    </location>
</feature>
<keyword evidence="12" id="KW-0456">Lyase</keyword>
<accession>A0A2U1U482</accession>
<comment type="subcellular location">
    <subcellularLocation>
        <location evidence="1">Cell inner membrane</location>
        <topology evidence="1">Multi-pass membrane protein</topology>
    </subcellularLocation>
</comment>
<dbReference type="PRINTS" id="PR01413">
    <property type="entry name" value="NRFEBIOGNSIS"/>
</dbReference>
<keyword evidence="7 9" id="KW-1133">Transmembrane helix</keyword>
<evidence type="ECO:0000256" key="8">
    <source>
        <dbReference type="ARBA" id="ARBA00023136"/>
    </source>
</evidence>
<dbReference type="AlphaFoldDB" id="A0A2U1U482"/>
<evidence type="ECO:0000256" key="2">
    <source>
        <dbReference type="ARBA" id="ARBA00009186"/>
    </source>
</evidence>
<keyword evidence="5 9" id="KW-0812">Transmembrane</keyword>
<dbReference type="NCBIfam" id="NF007691">
    <property type="entry name" value="PRK10369.1"/>
    <property type="match status" value="1"/>
</dbReference>
<dbReference type="GO" id="GO:0015232">
    <property type="term" value="F:heme transmembrane transporter activity"/>
    <property type="evidence" value="ECO:0007669"/>
    <property type="project" value="InterPro"/>
</dbReference>
<dbReference type="PANTHER" id="PTHR43653:SF3">
    <property type="entry name" value="CYTOCHROME C-TYPE BIOGENESIS PROTEIN NRFE-RELATED"/>
    <property type="match status" value="1"/>
</dbReference>
<gene>
    <name evidence="12" type="ORF">DDT56_10385</name>
</gene>
<dbReference type="EMBL" id="QDKH01000009">
    <property type="protein sequence ID" value="PWC16469.1"/>
    <property type="molecule type" value="Genomic_DNA"/>
</dbReference>
<feature type="transmembrane region" description="Helical" evidence="9">
    <location>
        <begin position="252"/>
        <end position="268"/>
    </location>
</feature>
<dbReference type="PANTHER" id="PTHR43653">
    <property type="entry name" value="CYTOCHROME C ASSEMBLY PROTEIN-RELATED"/>
    <property type="match status" value="1"/>
</dbReference>
<dbReference type="InterPro" id="IPR003570">
    <property type="entry name" value="Cyt_c_biogenesis_NrfE"/>
</dbReference>
<dbReference type="GO" id="GO:0016829">
    <property type="term" value="F:lyase activity"/>
    <property type="evidence" value="ECO:0007669"/>
    <property type="project" value="UniProtKB-KW"/>
</dbReference>
<dbReference type="NCBIfam" id="TIGR00353">
    <property type="entry name" value="nrfE"/>
    <property type="match status" value="1"/>
</dbReference>
<feature type="transmembrane region" description="Helical" evidence="9">
    <location>
        <begin position="178"/>
        <end position="198"/>
    </location>
</feature>
<evidence type="ECO:0000313" key="12">
    <source>
        <dbReference type="EMBL" id="PWC16469.1"/>
    </source>
</evidence>
<keyword evidence="13" id="KW-1185">Reference proteome</keyword>
<evidence type="ECO:0000259" key="10">
    <source>
        <dbReference type="Pfam" id="PF01578"/>
    </source>
</evidence>
<dbReference type="Pfam" id="PF01578">
    <property type="entry name" value="Cytochrom_C_asm"/>
    <property type="match status" value="1"/>
</dbReference>
<reference evidence="12 13" key="1">
    <citation type="submission" date="2018-04" db="EMBL/GenBank/DDBJ databases">
        <title>Brenneria corticis sp.nov.</title>
        <authorList>
            <person name="Li Y."/>
        </authorList>
    </citation>
    <scope>NUCLEOTIDE SEQUENCE [LARGE SCALE GENOMIC DNA]</scope>
    <source>
        <strain evidence="12 13">CFCC 11842</strain>
    </source>
</reference>
<evidence type="ECO:0000256" key="9">
    <source>
        <dbReference type="SAM" id="Phobius"/>
    </source>
</evidence>
<feature type="transmembrane region" description="Helical" evidence="9">
    <location>
        <begin position="280"/>
        <end position="308"/>
    </location>
</feature>
<sequence>MELLLPEAGFVALSLAIGCGAATGLLTFAGFFLRWGGLQRLASSGTLAQFGLLLLAFVLLTLCFVQDDFSVSYVAQHSHRDLPPGLKIAAVWGGHEGSLLLWLLCLSGWSAAFACRYYHSTDHLFPLTLAVLAAITAALLAFTLFYSDPFVRLFPAAAQGRDLNPMLQHIGLILHPPLLYLGYGGLTVGSALALAALIRGEFNAAAAWLCWRWALPGWCALTAGILLGSWWAYSVLGWGGWWFWDPVENASLLPWLTASALLHSLFVTRMRGIYRHWSLLLAMLTFILTLLGTLIVRSGILVSVHAFALDNDRAFPLFILFALLSAAALLIYGWRARAWRYAARFSGWSRETAILLALLLFSAVALVVLLGTLYPMIYWLAGWGKISVGAPYFNLALLPFGVIMLLLIGLSAGGYWKRSAGWSGRRLTATLAAGGAATLALWPQGAALALGAGLVGWAMAAQWLQPVAALRRQLPGLLAHTGVALLALGIMFSAGSRQEIGVNVAQGERVTLGDDHFHFQQLRLGTGQNYTTEQAIIVIYRDGAPVASVRPERRYYSARNQQMIEPGIAWSPLRDWYVVMGEKSGENRYAMRFGVQVGIRWVWGGGILAIAGALLGWRRGRKAYG</sequence>